<proteinExistence type="predicted"/>
<name>A0A0F9Q8K1_9ZZZZ</name>
<gene>
    <name evidence="1" type="ORF">LCGC14_0749800</name>
</gene>
<sequence length="154" mass="18389">MEQTETKHTVIHYDNDNILNRFIKNITPFSFGNWFRKSNLFQVDKLYEQAQKVLGIDSEPSTKITIKLFANRKDFVNEYYVLYGKTSRKLPRSLYDFYYKVIYVNVGDISEGMLAHEFTHPIFREYFKQSPPRVLTEILATHVESHLHNKIKKY</sequence>
<protein>
    <recommendedName>
        <fullName evidence="2">DUF2268 domain-containing protein</fullName>
    </recommendedName>
</protein>
<dbReference type="AlphaFoldDB" id="A0A0F9Q8K1"/>
<organism evidence="1">
    <name type="scientific">marine sediment metagenome</name>
    <dbReference type="NCBI Taxonomy" id="412755"/>
    <lineage>
        <taxon>unclassified sequences</taxon>
        <taxon>metagenomes</taxon>
        <taxon>ecological metagenomes</taxon>
    </lineage>
</organism>
<accession>A0A0F9Q8K1</accession>
<dbReference type="EMBL" id="LAZR01001803">
    <property type="protein sequence ID" value="KKN38789.1"/>
    <property type="molecule type" value="Genomic_DNA"/>
</dbReference>
<comment type="caution">
    <text evidence="1">The sequence shown here is derived from an EMBL/GenBank/DDBJ whole genome shotgun (WGS) entry which is preliminary data.</text>
</comment>
<evidence type="ECO:0008006" key="2">
    <source>
        <dbReference type="Google" id="ProtNLM"/>
    </source>
</evidence>
<evidence type="ECO:0000313" key="1">
    <source>
        <dbReference type="EMBL" id="KKN38789.1"/>
    </source>
</evidence>
<reference evidence="1" key="1">
    <citation type="journal article" date="2015" name="Nature">
        <title>Complex archaea that bridge the gap between prokaryotes and eukaryotes.</title>
        <authorList>
            <person name="Spang A."/>
            <person name="Saw J.H."/>
            <person name="Jorgensen S.L."/>
            <person name="Zaremba-Niedzwiedzka K."/>
            <person name="Martijn J."/>
            <person name="Lind A.E."/>
            <person name="van Eijk R."/>
            <person name="Schleper C."/>
            <person name="Guy L."/>
            <person name="Ettema T.J."/>
        </authorList>
    </citation>
    <scope>NUCLEOTIDE SEQUENCE</scope>
</reference>